<evidence type="ECO:0000313" key="8">
    <source>
        <dbReference type="EMBL" id="SVE49917.1"/>
    </source>
</evidence>
<dbReference type="Pfam" id="PF03279">
    <property type="entry name" value="Lip_A_acyltrans"/>
    <property type="match status" value="1"/>
</dbReference>
<evidence type="ECO:0000256" key="3">
    <source>
        <dbReference type="ARBA" id="ARBA00022519"/>
    </source>
</evidence>
<dbReference type="GO" id="GO:0005886">
    <property type="term" value="C:plasma membrane"/>
    <property type="evidence" value="ECO:0007669"/>
    <property type="project" value="UniProtKB-SubCell"/>
</dbReference>
<evidence type="ECO:0008006" key="9">
    <source>
        <dbReference type="Google" id="ProtNLM"/>
    </source>
</evidence>
<keyword evidence="2" id="KW-1003">Cell membrane</keyword>
<keyword evidence="3" id="KW-0997">Cell inner membrane</keyword>
<dbReference type="GO" id="GO:0008610">
    <property type="term" value="P:lipid biosynthetic process"/>
    <property type="evidence" value="ECO:0007669"/>
    <property type="project" value="UniProtKB-ARBA"/>
</dbReference>
<keyword evidence="7" id="KW-0812">Transmembrane</keyword>
<proteinExistence type="predicted"/>
<reference evidence="8" key="1">
    <citation type="submission" date="2018-05" db="EMBL/GenBank/DDBJ databases">
        <authorList>
            <person name="Lanie J.A."/>
            <person name="Ng W.-L."/>
            <person name="Kazmierczak K.M."/>
            <person name="Andrzejewski T.M."/>
            <person name="Davidsen T.M."/>
            <person name="Wayne K.J."/>
            <person name="Tettelin H."/>
            <person name="Glass J.I."/>
            <person name="Rusch D."/>
            <person name="Podicherti R."/>
            <person name="Tsui H.-C.T."/>
            <person name="Winkler M.E."/>
        </authorList>
    </citation>
    <scope>NUCLEOTIDE SEQUENCE</scope>
</reference>
<protein>
    <recommendedName>
        <fullName evidence="9">Phosphatidylinositol mannoside acyltransferase</fullName>
    </recommendedName>
</protein>
<gene>
    <name evidence="8" type="ORF">METZ01_LOCUS502771</name>
</gene>
<sequence length="233" mass="26312">MFFVFLIQFFIYWIFEPIASFLGYAIARIDKKRRDQVIRNANRLNDSELSRKELKDFTDQTFKSYAQYWVNTFRLIDMTKQELESTFSYDGWELIETALKKDSGVILVLPHLGTWDWGGLWISKIKDVSVSAVVEPLEPPELFEWFKRSRNALGVNIIPLGSDAGPQVLKAISDKQLIVLVSDRDMGGSSVEVEFFGEKTLLPAGPATLALRTGATLLPVAIYNKGDGCHGVV</sequence>
<dbReference type="PANTHER" id="PTHR30606:SF10">
    <property type="entry name" value="PHOSPHATIDYLINOSITOL MANNOSIDE ACYLTRANSFERASE"/>
    <property type="match status" value="1"/>
</dbReference>
<feature type="transmembrane region" description="Helical" evidence="7">
    <location>
        <begin position="6"/>
        <end position="27"/>
    </location>
</feature>
<keyword evidence="7" id="KW-1133">Transmembrane helix</keyword>
<dbReference type="CDD" id="cd07984">
    <property type="entry name" value="LPLAT_LABLAT-like"/>
    <property type="match status" value="1"/>
</dbReference>
<evidence type="ECO:0000256" key="7">
    <source>
        <dbReference type="SAM" id="Phobius"/>
    </source>
</evidence>
<evidence type="ECO:0000256" key="1">
    <source>
        <dbReference type="ARBA" id="ARBA00004533"/>
    </source>
</evidence>
<dbReference type="GO" id="GO:0016746">
    <property type="term" value="F:acyltransferase activity"/>
    <property type="evidence" value="ECO:0007669"/>
    <property type="project" value="UniProtKB-KW"/>
</dbReference>
<dbReference type="AlphaFoldDB" id="A0A383DZC1"/>
<accession>A0A383DZC1</accession>
<keyword evidence="6" id="KW-0012">Acyltransferase</keyword>
<keyword evidence="4" id="KW-0808">Transferase</keyword>
<dbReference type="InterPro" id="IPR004960">
    <property type="entry name" value="LipA_acyltrans"/>
</dbReference>
<evidence type="ECO:0000256" key="4">
    <source>
        <dbReference type="ARBA" id="ARBA00022679"/>
    </source>
</evidence>
<dbReference type="PANTHER" id="PTHR30606">
    <property type="entry name" value="LIPID A BIOSYNTHESIS LAUROYL ACYLTRANSFERASE"/>
    <property type="match status" value="1"/>
</dbReference>
<name>A0A383DZC1_9ZZZZ</name>
<evidence type="ECO:0000256" key="2">
    <source>
        <dbReference type="ARBA" id="ARBA00022475"/>
    </source>
</evidence>
<evidence type="ECO:0000256" key="5">
    <source>
        <dbReference type="ARBA" id="ARBA00023136"/>
    </source>
</evidence>
<keyword evidence="5 7" id="KW-0472">Membrane</keyword>
<evidence type="ECO:0000256" key="6">
    <source>
        <dbReference type="ARBA" id="ARBA00023315"/>
    </source>
</evidence>
<dbReference type="EMBL" id="UINC01221538">
    <property type="protein sequence ID" value="SVE49917.1"/>
    <property type="molecule type" value="Genomic_DNA"/>
</dbReference>
<dbReference type="GO" id="GO:1901137">
    <property type="term" value="P:carbohydrate derivative biosynthetic process"/>
    <property type="evidence" value="ECO:0007669"/>
    <property type="project" value="UniProtKB-ARBA"/>
</dbReference>
<feature type="non-terminal residue" evidence="8">
    <location>
        <position position="233"/>
    </location>
</feature>
<organism evidence="8">
    <name type="scientific">marine metagenome</name>
    <dbReference type="NCBI Taxonomy" id="408172"/>
    <lineage>
        <taxon>unclassified sequences</taxon>
        <taxon>metagenomes</taxon>
        <taxon>ecological metagenomes</taxon>
    </lineage>
</organism>
<comment type="subcellular location">
    <subcellularLocation>
        <location evidence="1">Cell inner membrane</location>
    </subcellularLocation>
</comment>